<dbReference type="GO" id="GO:0008270">
    <property type="term" value="F:zinc ion binding"/>
    <property type="evidence" value="ECO:0007669"/>
    <property type="project" value="UniProtKB-KW"/>
</dbReference>
<dbReference type="Pfam" id="PF13639">
    <property type="entry name" value="zf-RING_2"/>
    <property type="match status" value="1"/>
</dbReference>
<dbReference type="Gene3D" id="3.30.40.10">
    <property type="entry name" value="Zinc/RING finger domain, C3HC4 (zinc finger)"/>
    <property type="match status" value="1"/>
</dbReference>
<sequence>MGFLFHVIELPKLAFLWRYLKLMVIVFLTRLGLCKPPPEEDDADSSYNPNSYILLLDGTCPSLVTVPIEVATAAVKLKVPILLYSDYLLCRRRKCGQSVKGCSICLESMELDEEVRELITCSHVFHRGCLDTWVNDEHVTCPLCRSMLLPPKLTSFRSNSLNPSITSLVSFRCLLQTFA</sequence>
<dbReference type="PANTHER" id="PTHR45969">
    <property type="entry name" value="RING ZINC FINGER PROTEIN-RELATED"/>
    <property type="match status" value="1"/>
</dbReference>
<proteinExistence type="predicted"/>
<organism evidence="7 8">
    <name type="scientific">Solanum stoloniferum</name>
    <dbReference type="NCBI Taxonomy" id="62892"/>
    <lineage>
        <taxon>Eukaryota</taxon>
        <taxon>Viridiplantae</taxon>
        <taxon>Streptophyta</taxon>
        <taxon>Embryophyta</taxon>
        <taxon>Tracheophyta</taxon>
        <taxon>Spermatophyta</taxon>
        <taxon>Magnoliopsida</taxon>
        <taxon>eudicotyledons</taxon>
        <taxon>Gunneridae</taxon>
        <taxon>Pentapetalae</taxon>
        <taxon>asterids</taxon>
        <taxon>lamiids</taxon>
        <taxon>Solanales</taxon>
        <taxon>Solanaceae</taxon>
        <taxon>Solanoideae</taxon>
        <taxon>Solaneae</taxon>
        <taxon>Solanum</taxon>
    </lineage>
</organism>
<dbReference type="PROSITE" id="PS50089">
    <property type="entry name" value="ZF_RING_2"/>
    <property type="match status" value="1"/>
</dbReference>
<dbReference type="PANTHER" id="PTHR45969:SF81">
    <property type="entry name" value="OS08G0157400 PROTEIN"/>
    <property type="match status" value="1"/>
</dbReference>
<dbReference type="EMBL" id="JBJKTR010000002">
    <property type="protein sequence ID" value="KAL3377878.1"/>
    <property type="molecule type" value="Genomic_DNA"/>
</dbReference>
<evidence type="ECO:0000256" key="3">
    <source>
        <dbReference type="ARBA" id="ARBA00022833"/>
    </source>
</evidence>
<keyword evidence="1" id="KW-0479">Metal-binding</keyword>
<keyword evidence="3" id="KW-0862">Zinc</keyword>
<evidence type="ECO:0000313" key="8">
    <source>
        <dbReference type="Proteomes" id="UP001627284"/>
    </source>
</evidence>
<evidence type="ECO:0000313" key="7">
    <source>
        <dbReference type="EMBL" id="KAL3377878.1"/>
    </source>
</evidence>
<feature type="domain" description="RING-type" evidence="6">
    <location>
        <begin position="102"/>
        <end position="145"/>
    </location>
</feature>
<protein>
    <recommendedName>
        <fullName evidence="6">RING-type domain-containing protein</fullName>
    </recommendedName>
</protein>
<evidence type="ECO:0000259" key="6">
    <source>
        <dbReference type="PROSITE" id="PS50089"/>
    </source>
</evidence>
<dbReference type="InterPro" id="IPR001841">
    <property type="entry name" value="Znf_RING"/>
</dbReference>
<dbReference type="Proteomes" id="UP001627284">
    <property type="component" value="Unassembled WGS sequence"/>
</dbReference>
<gene>
    <name evidence="7" type="ORF">AABB24_004002</name>
</gene>
<feature type="chain" id="PRO_5044762615" description="RING-type domain-containing protein" evidence="5">
    <location>
        <begin position="35"/>
        <end position="179"/>
    </location>
</feature>
<keyword evidence="2 4" id="KW-0863">Zinc-finger</keyword>
<dbReference type="AlphaFoldDB" id="A0ABD2V9T0"/>
<dbReference type="SUPFAM" id="SSF57850">
    <property type="entry name" value="RING/U-box"/>
    <property type="match status" value="1"/>
</dbReference>
<accession>A0ABD2V9T0</accession>
<evidence type="ECO:0000256" key="2">
    <source>
        <dbReference type="ARBA" id="ARBA00022771"/>
    </source>
</evidence>
<comment type="caution">
    <text evidence="7">The sequence shown here is derived from an EMBL/GenBank/DDBJ whole genome shotgun (WGS) entry which is preliminary data.</text>
</comment>
<keyword evidence="5" id="KW-0732">Signal</keyword>
<evidence type="ECO:0000256" key="4">
    <source>
        <dbReference type="PROSITE-ProRule" id="PRU00175"/>
    </source>
</evidence>
<dbReference type="SMART" id="SM00184">
    <property type="entry name" value="RING"/>
    <property type="match status" value="1"/>
</dbReference>
<name>A0ABD2V9T0_9SOLN</name>
<keyword evidence="8" id="KW-1185">Reference proteome</keyword>
<dbReference type="InterPro" id="IPR013083">
    <property type="entry name" value="Znf_RING/FYVE/PHD"/>
</dbReference>
<evidence type="ECO:0000256" key="1">
    <source>
        <dbReference type="ARBA" id="ARBA00022723"/>
    </source>
</evidence>
<reference evidence="7 8" key="1">
    <citation type="submission" date="2024-05" db="EMBL/GenBank/DDBJ databases">
        <title>De novo assembly of an allotetraploid wild potato.</title>
        <authorList>
            <person name="Hosaka A.J."/>
        </authorList>
    </citation>
    <scope>NUCLEOTIDE SEQUENCE [LARGE SCALE GENOMIC DNA]</scope>
    <source>
        <tissue evidence="7">Young leaves</tissue>
    </source>
</reference>
<evidence type="ECO:0000256" key="5">
    <source>
        <dbReference type="SAM" id="SignalP"/>
    </source>
</evidence>
<feature type="signal peptide" evidence="5">
    <location>
        <begin position="1"/>
        <end position="34"/>
    </location>
</feature>